<dbReference type="RefSeq" id="WP_008316059.1">
    <property type="nucleotide sequence ID" value="NZ_CP115969.1"/>
</dbReference>
<sequence length="83" mass="9445">MEKFFMRCIHQTDGEALAKKLAKVYVMVHLKLNHTHYVREENDATLTELAHHLVSKVESKAAQTNGRHAAILSALYLTDDPMI</sequence>
<evidence type="ECO:0000313" key="2">
    <source>
        <dbReference type="Proteomes" id="UP000680020"/>
    </source>
</evidence>
<comment type="caution">
    <text evidence="1">The sequence shown here is derived from an EMBL/GenBank/DDBJ whole genome shotgun (WGS) entry which is preliminary data.</text>
</comment>
<proteinExistence type="predicted"/>
<name>A0A165H9D7_9GAMM</name>
<dbReference type="AlphaFoldDB" id="A0A165H9D7"/>
<accession>A0A165H9D7</accession>
<reference evidence="1" key="1">
    <citation type="submission" date="2021-03" db="EMBL/GenBank/DDBJ databases">
        <title>Identification and antibiotic profiling of Wohlfahrtiimonas chitiniclastica, an underestimated human pathogen.</title>
        <authorList>
            <person name="Kopf A."/>
            <person name="Bunk B."/>
            <person name="Coldewey S."/>
            <person name="Gunzer F."/>
            <person name="Riedel T."/>
            <person name="Schroettner P."/>
        </authorList>
    </citation>
    <scope>NUCLEOTIDE SEQUENCE</scope>
    <source>
        <strain evidence="1">DSM 100917</strain>
    </source>
</reference>
<dbReference type="Proteomes" id="UP000680020">
    <property type="component" value="Unassembled WGS sequence"/>
</dbReference>
<gene>
    <name evidence="1" type="ORF">J7561_08240</name>
</gene>
<evidence type="ECO:0000313" key="1">
    <source>
        <dbReference type="EMBL" id="MBS7825190.1"/>
    </source>
</evidence>
<dbReference type="GeneID" id="58264638"/>
<organism evidence="1 2">
    <name type="scientific">Wohlfahrtiimonas chitiniclastica</name>
    <dbReference type="NCBI Taxonomy" id="400946"/>
    <lineage>
        <taxon>Bacteria</taxon>
        <taxon>Pseudomonadati</taxon>
        <taxon>Pseudomonadota</taxon>
        <taxon>Gammaproteobacteria</taxon>
        <taxon>Cardiobacteriales</taxon>
        <taxon>Ignatzschineriaceae</taxon>
        <taxon>Wohlfahrtiimonas</taxon>
    </lineage>
</organism>
<dbReference type="EMBL" id="JAGIBU010000008">
    <property type="protein sequence ID" value="MBS7825190.1"/>
    <property type="molecule type" value="Genomic_DNA"/>
</dbReference>
<protein>
    <submittedName>
        <fullName evidence="1">Uncharacterized protein</fullName>
    </submittedName>
</protein>